<name>A0A8S4EX56_PLUXY</name>
<feature type="region of interest" description="Disordered" evidence="1">
    <location>
        <begin position="1"/>
        <end position="38"/>
    </location>
</feature>
<gene>
    <name evidence="2" type="ORF">PLXY2_LOCUS7171</name>
</gene>
<dbReference type="EMBL" id="CAJHNJ030000024">
    <property type="protein sequence ID" value="CAG9120671.1"/>
    <property type="molecule type" value="Genomic_DNA"/>
</dbReference>
<reference evidence="2" key="1">
    <citation type="submission" date="2020-11" db="EMBL/GenBank/DDBJ databases">
        <authorList>
            <person name="Whiteford S."/>
        </authorList>
    </citation>
    <scope>NUCLEOTIDE SEQUENCE</scope>
</reference>
<evidence type="ECO:0000256" key="1">
    <source>
        <dbReference type="SAM" id="MobiDB-lite"/>
    </source>
</evidence>
<dbReference type="Proteomes" id="UP000653454">
    <property type="component" value="Unassembled WGS sequence"/>
</dbReference>
<proteinExistence type="predicted"/>
<keyword evidence="3" id="KW-1185">Reference proteome</keyword>
<comment type="caution">
    <text evidence="2">The sequence shown here is derived from an EMBL/GenBank/DDBJ whole genome shotgun (WGS) entry which is preliminary data.</text>
</comment>
<dbReference type="AlphaFoldDB" id="A0A8S4EX56"/>
<feature type="compositionally biased region" description="Gly residues" evidence="1">
    <location>
        <begin position="20"/>
        <end position="30"/>
    </location>
</feature>
<evidence type="ECO:0000313" key="2">
    <source>
        <dbReference type="EMBL" id="CAG9120671.1"/>
    </source>
</evidence>
<organism evidence="2 3">
    <name type="scientific">Plutella xylostella</name>
    <name type="common">Diamondback moth</name>
    <name type="synonym">Plutella maculipennis</name>
    <dbReference type="NCBI Taxonomy" id="51655"/>
    <lineage>
        <taxon>Eukaryota</taxon>
        <taxon>Metazoa</taxon>
        <taxon>Ecdysozoa</taxon>
        <taxon>Arthropoda</taxon>
        <taxon>Hexapoda</taxon>
        <taxon>Insecta</taxon>
        <taxon>Pterygota</taxon>
        <taxon>Neoptera</taxon>
        <taxon>Endopterygota</taxon>
        <taxon>Lepidoptera</taxon>
        <taxon>Glossata</taxon>
        <taxon>Ditrysia</taxon>
        <taxon>Yponomeutoidea</taxon>
        <taxon>Plutellidae</taxon>
        <taxon>Plutella</taxon>
    </lineage>
</organism>
<accession>A0A8S4EX56</accession>
<feature type="region of interest" description="Disordered" evidence="1">
    <location>
        <begin position="111"/>
        <end position="131"/>
    </location>
</feature>
<protein>
    <submittedName>
        <fullName evidence="2">(diamondback moth) hypothetical protein</fullName>
    </submittedName>
</protein>
<sequence>MAVTSRQAAGQWAGGAARRAGGGAQGGRGRAGPPQPAASLGEVFQRSIFELVSFGLRGARPGGATVEEDGGALLARLQGALRGGAAAASPARVASSIRGYLTERVGSLNLRDSGRGRAGNMNTGTGGGTPSNMDLFFELSPAATTQKRKLL</sequence>
<feature type="compositionally biased region" description="Low complexity" evidence="1">
    <location>
        <begin position="1"/>
        <end position="19"/>
    </location>
</feature>
<evidence type="ECO:0000313" key="3">
    <source>
        <dbReference type="Proteomes" id="UP000653454"/>
    </source>
</evidence>